<organism evidence="1 2">
    <name type="scientific">Dermacentor silvarum</name>
    <name type="common">Tick</name>
    <dbReference type="NCBI Taxonomy" id="543639"/>
    <lineage>
        <taxon>Eukaryota</taxon>
        <taxon>Metazoa</taxon>
        <taxon>Ecdysozoa</taxon>
        <taxon>Arthropoda</taxon>
        <taxon>Chelicerata</taxon>
        <taxon>Arachnida</taxon>
        <taxon>Acari</taxon>
        <taxon>Parasitiformes</taxon>
        <taxon>Ixodida</taxon>
        <taxon>Ixodoidea</taxon>
        <taxon>Ixodidae</taxon>
        <taxon>Rhipicephalinae</taxon>
        <taxon>Dermacentor</taxon>
    </lineage>
</organism>
<keyword evidence="2" id="KW-1185">Reference proteome</keyword>
<comment type="caution">
    <text evidence="1">The sequence shown here is derived from an EMBL/GenBank/DDBJ whole genome shotgun (WGS) entry which is preliminary data.</text>
</comment>
<reference evidence="1" key="1">
    <citation type="submission" date="2020-05" db="EMBL/GenBank/DDBJ databases">
        <title>Large-scale comparative analyses of tick genomes elucidate their genetic diversity and vector capacities.</title>
        <authorList>
            <person name="Jia N."/>
            <person name="Wang J."/>
            <person name="Shi W."/>
            <person name="Du L."/>
            <person name="Sun Y."/>
            <person name="Zhan W."/>
            <person name="Jiang J."/>
            <person name="Wang Q."/>
            <person name="Zhang B."/>
            <person name="Ji P."/>
            <person name="Sakyi L.B."/>
            <person name="Cui X."/>
            <person name="Yuan T."/>
            <person name="Jiang B."/>
            <person name="Yang W."/>
            <person name="Lam T.T.-Y."/>
            <person name="Chang Q."/>
            <person name="Ding S."/>
            <person name="Wang X."/>
            <person name="Zhu J."/>
            <person name="Ruan X."/>
            <person name="Zhao L."/>
            <person name="Wei J."/>
            <person name="Que T."/>
            <person name="Du C."/>
            <person name="Cheng J."/>
            <person name="Dai P."/>
            <person name="Han X."/>
            <person name="Huang E."/>
            <person name="Gao Y."/>
            <person name="Liu J."/>
            <person name="Shao H."/>
            <person name="Ye R."/>
            <person name="Li L."/>
            <person name="Wei W."/>
            <person name="Wang X."/>
            <person name="Wang C."/>
            <person name="Yang T."/>
            <person name="Huo Q."/>
            <person name="Li W."/>
            <person name="Guo W."/>
            <person name="Chen H."/>
            <person name="Zhou L."/>
            <person name="Ni X."/>
            <person name="Tian J."/>
            <person name="Zhou Y."/>
            <person name="Sheng Y."/>
            <person name="Liu T."/>
            <person name="Pan Y."/>
            <person name="Xia L."/>
            <person name="Li J."/>
            <person name="Zhao F."/>
            <person name="Cao W."/>
        </authorList>
    </citation>
    <scope>NUCLEOTIDE SEQUENCE</scope>
    <source>
        <strain evidence="1">Dsil-2018</strain>
    </source>
</reference>
<evidence type="ECO:0000313" key="2">
    <source>
        <dbReference type="Proteomes" id="UP000821865"/>
    </source>
</evidence>
<accession>A0ACB8CU43</accession>
<proteinExistence type="predicted"/>
<evidence type="ECO:0000313" key="1">
    <source>
        <dbReference type="EMBL" id="KAH7952728.1"/>
    </source>
</evidence>
<gene>
    <name evidence="1" type="ORF">HPB49_000624</name>
</gene>
<name>A0ACB8CU43_DERSI</name>
<dbReference type="Proteomes" id="UP000821865">
    <property type="component" value="Chromosome 4"/>
</dbReference>
<sequence>MLDSLVRVSRRVGWVTDLLAANHDSASAGELPRSQRLLAGQPAATGPTRTAGDDKLAQRVLRSVSGGRHRSGLPTTGRSPWGLDGVTNLSYTARYNSREPSPKGRAGHLHSRTQSRTFPIDPRPSRRSTGGGKCAPRRPRLRASSRNSPPKGAVYPTPPAPRSSGD</sequence>
<dbReference type="EMBL" id="CM023473">
    <property type="protein sequence ID" value="KAH7952728.1"/>
    <property type="molecule type" value="Genomic_DNA"/>
</dbReference>
<protein>
    <submittedName>
        <fullName evidence="1">Uncharacterized protein</fullName>
    </submittedName>
</protein>